<keyword evidence="4" id="KW-1185">Reference proteome</keyword>
<evidence type="ECO:0000313" key="3">
    <source>
        <dbReference type="EMBL" id="KAJ8378401.1"/>
    </source>
</evidence>
<comment type="caution">
    <text evidence="3">The sequence shown here is derived from an EMBL/GenBank/DDBJ whole genome shotgun (WGS) entry which is preliminary data.</text>
</comment>
<gene>
    <name evidence="3" type="ORF">AAFF_G00242890</name>
</gene>
<evidence type="ECO:0000259" key="2">
    <source>
        <dbReference type="Pfam" id="PF20209"/>
    </source>
</evidence>
<organism evidence="3 4">
    <name type="scientific">Aldrovandia affinis</name>
    <dbReference type="NCBI Taxonomy" id="143900"/>
    <lineage>
        <taxon>Eukaryota</taxon>
        <taxon>Metazoa</taxon>
        <taxon>Chordata</taxon>
        <taxon>Craniata</taxon>
        <taxon>Vertebrata</taxon>
        <taxon>Euteleostomi</taxon>
        <taxon>Actinopterygii</taxon>
        <taxon>Neopterygii</taxon>
        <taxon>Teleostei</taxon>
        <taxon>Notacanthiformes</taxon>
        <taxon>Halosauridae</taxon>
        <taxon>Aldrovandia</taxon>
    </lineage>
</organism>
<dbReference type="Proteomes" id="UP001221898">
    <property type="component" value="Unassembled WGS sequence"/>
</dbReference>
<dbReference type="Pfam" id="PF20209">
    <property type="entry name" value="DUF6570"/>
    <property type="match status" value="1"/>
</dbReference>
<feature type="compositionally biased region" description="Polar residues" evidence="1">
    <location>
        <begin position="363"/>
        <end position="376"/>
    </location>
</feature>
<dbReference type="AlphaFoldDB" id="A0AAD7RE51"/>
<evidence type="ECO:0000256" key="1">
    <source>
        <dbReference type="SAM" id="MobiDB-lite"/>
    </source>
</evidence>
<protein>
    <recommendedName>
        <fullName evidence="2">DUF6570 domain-containing protein</fullName>
    </recommendedName>
</protein>
<proteinExistence type="predicted"/>
<feature type="domain" description="DUF6570" evidence="2">
    <location>
        <begin position="537"/>
        <end position="663"/>
    </location>
</feature>
<feature type="compositionally biased region" description="Acidic residues" evidence="1">
    <location>
        <begin position="697"/>
        <end position="712"/>
    </location>
</feature>
<accession>A0AAD7RE51</accession>
<sequence>MHKGNKADYLAAIKTSLGSSWREVDRLPPSDKPVVMVVDAMAFIQRHQHLGSSTFHELQVKYLKQLLSSIPDNCDCIHFVDDRYDVSPVESLKDCQVEIPELSCEKHEEADTRMFAHIAYSVQHHHKRAVVVATDTDVIMMCIYYITHTDGLQELWVKKMDIYLPAHEIADALAVKYDVEAADLSSMLLSTYMLTGCDTVSYLYRRGKKHAYKTAVDHLEDLLPLCRYGDPGESLDVKEDVVTAARQYMVSLYERSDFSGNLDALRAHLFGNIKGDMRYLPPTEDAFQLHLRRADSWLYASEHTCLNQPTLFPLTLAESLSVRKRSQATKQRWQRLDLADPPISPSTQQTAQPETPPPAPSSWTKTDATTPSQSPAQKMAKLPIAALVAPVVGWTKKVEHSFPLNPMWFSPAILDAMEEAVPSHLPSAVECRALTKGGKVEATASAVESSKSSPRSPGTVVVMEDLGASCSDKPLRFTSQVRHCNRAKYGKNIGVAAACLTGTYVHVCDSECSAPCTVPQDRMQEWICHICDSHLIKGGMPSIAVANSLELAPFPPELEELNVLERQLITKILPFAKIVALQGRQRVVHSAVVCVPSEEETTVNSLPRPSAEAQLLQVKLKRKIKYKGYQHFYTVNMKNVLAGLTKLKETHPQYSDVAIDESATFESLQGDRPVDEEDARRDNPDAAQPVEPSNPDGEMETAADATDEPTAQ</sequence>
<evidence type="ECO:0000313" key="4">
    <source>
        <dbReference type="Proteomes" id="UP001221898"/>
    </source>
</evidence>
<name>A0AAD7RE51_9TELE</name>
<dbReference type="InterPro" id="IPR046700">
    <property type="entry name" value="DUF6570"/>
</dbReference>
<feature type="region of interest" description="Disordered" evidence="1">
    <location>
        <begin position="331"/>
        <end position="377"/>
    </location>
</feature>
<feature type="region of interest" description="Disordered" evidence="1">
    <location>
        <begin position="661"/>
        <end position="712"/>
    </location>
</feature>
<dbReference type="EMBL" id="JAINUG010000321">
    <property type="protein sequence ID" value="KAJ8378401.1"/>
    <property type="molecule type" value="Genomic_DNA"/>
</dbReference>
<reference evidence="3" key="1">
    <citation type="journal article" date="2023" name="Science">
        <title>Genome structures resolve the early diversification of teleost fishes.</title>
        <authorList>
            <person name="Parey E."/>
            <person name="Louis A."/>
            <person name="Montfort J."/>
            <person name="Bouchez O."/>
            <person name="Roques C."/>
            <person name="Iampietro C."/>
            <person name="Lluch J."/>
            <person name="Castinel A."/>
            <person name="Donnadieu C."/>
            <person name="Desvignes T."/>
            <person name="Floi Bucao C."/>
            <person name="Jouanno E."/>
            <person name="Wen M."/>
            <person name="Mejri S."/>
            <person name="Dirks R."/>
            <person name="Jansen H."/>
            <person name="Henkel C."/>
            <person name="Chen W.J."/>
            <person name="Zahm M."/>
            <person name="Cabau C."/>
            <person name="Klopp C."/>
            <person name="Thompson A.W."/>
            <person name="Robinson-Rechavi M."/>
            <person name="Braasch I."/>
            <person name="Lecointre G."/>
            <person name="Bobe J."/>
            <person name="Postlethwait J.H."/>
            <person name="Berthelot C."/>
            <person name="Roest Crollius H."/>
            <person name="Guiguen Y."/>
        </authorList>
    </citation>
    <scope>NUCLEOTIDE SEQUENCE</scope>
    <source>
        <strain evidence="3">NC1722</strain>
    </source>
</reference>